<keyword evidence="1" id="KW-1133">Transmembrane helix</keyword>
<dbReference type="GO" id="GO:0046281">
    <property type="term" value="P:cinnamic acid catabolic process"/>
    <property type="evidence" value="ECO:0007669"/>
    <property type="project" value="TreeGrafter"/>
</dbReference>
<evidence type="ECO:0000313" key="4">
    <source>
        <dbReference type="Proteomes" id="UP000295083"/>
    </source>
</evidence>
<sequence length="158" mass="16484">MKEILDKMIAAESATPMPPVVVDTGACKEIKLTASKFEPTTLPTPLLHQSDGCKSIQSYDMPSSSRPTGVKKLVSGAGQGLQPQPSCKSHHLAAAHLADSLMWKKQVKDLPWALVFGVLPAAVMASSMPLPGGLFEAEDSGSLAGESLGVAKCDTNGL</sequence>
<dbReference type="Proteomes" id="UP000295083">
    <property type="component" value="Unassembled WGS sequence"/>
</dbReference>
<dbReference type="PANTHER" id="PTHR30108:SF17">
    <property type="entry name" value="FERULIC ACID DECARBOXYLASE 1"/>
    <property type="match status" value="1"/>
</dbReference>
<gene>
    <name evidence="3" type="primary">fdc1</name>
    <name evidence="3" type="ORF">C8035_v009482</name>
</gene>
<keyword evidence="1" id="KW-0812">Transmembrane</keyword>
<keyword evidence="1" id="KW-0472">Membrane</keyword>
<keyword evidence="4" id="KW-1185">Reference proteome</keyword>
<reference evidence="3 4" key="1">
    <citation type="submission" date="2018-11" db="EMBL/GenBank/DDBJ databases">
        <title>Genome sequence and assembly of Colletotrichum spinosum.</title>
        <authorList>
            <person name="Gan P."/>
            <person name="Shirasu K."/>
        </authorList>
    </citation>
    <scope>NUCLEOTIDE SEQUENCE [LARGE SCALE GENOMIC DNA]</scope>
    <source>
        <strain evidence="3 4">CBS 515.97</strain>
    </source>
</reference>
<dbReference type="Pfam" id="PF01977">
    <property type="entry name" value="UbiD"/>
    <property type="match status" value="1"/>
</dbReference>
<accession>A0A4R8PYB6</accession>
<dbReference type="GO" id="GO:0033494">
    <property type="term" value="P:ferulate metabolic process"/>
    <property type="evidence" value="ECO:0007669"/>
    <property type="project" value="TreeGrafter"/>
</dbReference>
<dbReference type="PANTHER" id="PTHR30108">
    <property type="entry name" value="3-OCTAPRENYL-4-HYDROXYBENZOATE CARBOXY-LYASE-RELATED"/>
    <property type="match status" value="1"/>
</dbReference>
<dbReference type="EMBL" id="QAPG01001807">
    <property type="protein sequence ID" value="TDZ27725.1"/>
    <property type="molecule type" value="Genomic_DNA"/>
</dbReference>
<dbReference type="InterPro" id="IPR002830">
    <property type="entry name" value="UbiD"/>
</dbReference>
<dbReference type="AlphaFoldDB" id="A0A4R8PYB6"/>
<protein>
    <submittedName>
        <fullName evidence="3">Ferulic acid decarboxylase 1</fullName>
    </submittedName>
</protein>
<dbReference type="SUPFAM" id="SSF50475">
    <property type="entry name" value="FMN-binding split barrel"/>
    <property type="match status" value="1"/>
</dbReference>
<name>A0A4R8PYB6_9PEZI</name>
<organism evidence="3 4">
    <name type="scientific">Colletotrichum spinosum</name>
    <dbReference type="NCBI Taxonomy" id="1347390"/>
    <lineage>
        <taxon>Eukaryota</taxon>
        <taxon>Fungi</taxon>
        <taxon>Dikarya</taxon>
        <taxon>Ascomycota</taxon>
        <taxon>Pezizomycotina</taxon>
        <taxon>Sordariomycetes</taxon>
        <taxon>Hypocreomycetidae</taxon>
        <taxon>Glomerellales</taxon>
        <taxon>Glomerellaceae</taxon>
        <taxon>Colletotrichum</taxon>
        <taxon>Colletotrichum orbiculare species complex</taxon>
    </lineage>
</organism>
<evidence type="ECO:0000256" key="1">
    <source>
        <dbReference type="SAM" id="Phobius"/>
    </source>
</evidence>
<comment type="caution">
    <text evidence="3">The sequence shown here is derived from an EMBL/GenBank/DDBJ whole genome shotgun (WGS) entry which is preliminary data.</text>
</comment>
<proteinExistence type="predicted"/>
<feature type="transmembrane region" description="Helical" evidence="1">
    <location>
        <begin position="110"/>
        <end position="130"/>
    </location>
</feature>
<feature type="domain" description="3-octaprenyl-4-hydroxybenzoate carboxy-lyase-like Rift-related" evidence="2">
    <location>
        <begin position="23"/>
        <end position="158"/>
    </location>
</feature>
<dbReference type="InterPro" id="IPR048304">
    <property type="entry name" value="UbiD_Rift_dom"/>
</dbReference>
<evidence type="ECO:0000259" key="2">
    <source>
        <dbReference type="Pfam" id="PF01977"/>
    </source>
</evidence>
<dbReference type="GO" id="GO:0016831">
    <property type="term" value="F:carboxy-lyase activity"/>
    <property type="evidence" value="ECO:0007669"/>
    <property type="project" value="InterPro"/>
</dbReference>
<dbReference type="GO" id="GO:0005737">
    <property type="term" value="C:cytoplasm"/>
    <property type="evidence" value="ECO:0007669"/>
    <property type="project" value="TreeGrafter"/>
</dbReference>
<evidence type="ECO:0000313" key="3">
    <source>
        <dbReference type="EMBL" id="TDZ27725.1"/>
    </source>
</evidence>